<dbReference type="Pfam" id="PF00550">
    <property type="entry name" value="PP-binding"/>
    <property type="match status" value="1"/>
</dbReference>
<dbReference type="SUPFAM" id="SSF53474">
    <property type="entry name" value="alpha/beta-Hydrolases"/>
    <property type="match status" value="1"/>
</dbReference>
<dbReference type="Gene3D" id="3.40.50.1820">
    <property type="entry name" value="alpha/beta hydrolase"/>
    <property type="match status" value="1"/>
</dbReference>
<keyword evidence="7" id="KW-0521">NADP</keyword>
<dbReference type="Pfam" id="PF08659">
    <property type="entry name" value="KR"/>
    <property type="match status" value="1"/>
</dbReference>
<dbReference type="SMART" id="SM00827">
    <property type="entry name" value="PKS_AT"/>
    <property type="match status" value="1"/>
</dbReference>
<dbReference type="GO" id="GO:0016491">
    <property type="term" value="F:oxidoreductase activity"/>
    <property type="evidence" value="ECO:0007669"/>
    <property type="project" value="UniProtKB-KW"/>
</dbReference>
<dbReference type="Gene3D" id="3.30.70.250">
    <property type="entry name" value="Malonyl-CoA ACP transacylase, ACP-binding"/>
    <property type="match status" value="1"/>
</dbReference>
<proteinExistence type="predicted"/>
<dbReference type="InterPro" id="IPR036291">
    <property type="entry name" value="NAD(P)-bd_dom_sf"/>
</dbReference>
<dbReference type="InterPro" id="IPR011032">
    <property type="entry name" value="GroES-like_sf"/>
</dbReference>
<protein>
    <recommendedName>
        <fullName evidence="1">oleoyl-[acyl-carrier-protein] hydrolase</fullName>
        <ecNumber evidence="1">3.1.2.14</ecNumber>
    </recommendedName>
</protein>
<dbReference type="InterPro" id="IPR014043">
    <property type="entry name" value="Acyl_transferase_dom"/>
</dbReference>
<evidence type="ECO:0000256" key="8">
    <source>
        <dbReference type="ARBA" id="ARBA00023002"/>
    </source>
</evidence>
<dbReference type="CDD" id="cd08954">
    <property type="entry name" value="KR_1_FAS_SDR_x"/>
    <property type="match status" value="1"/>
</dbReference>
<feature type="active site" description="Proton acceptor; for dehydratase activity" evidence="12">
    <location>
        <position position="259"/>
    </location>
</feature>
<organism evidence="15 16">
    <name type="scientific">Mytilus coruscus</name>
    <name type="common">Sea mussel</name>
    <dbReference type="NCBI Taxonomy" id="42192"/>
    <lineage>
        <taxon>Eukaryota</taxon>
        <taxon>Metazoa</taxon>
        <taxon>Spiralia</taxon>
        <taxon>Lophotrochozoa</taxon>
        <taxon>Mollusca</taxon>
        <taxon>Bivalvia</taxon>
        <taxon>Autobranchia</taxon>
        <taxon>Pteriomorphia</taxon>
        <taxon>Mytilida</taxon>
        <taxon>Mytiloidea</taxon>
        <taxon>Mytilidae</taxon>
        <taxon>Mytilinae</taxon>
        <taxon>Mytilus</taxon>
    </lineage>
</organism>
<feature type="active site" description="Proton donor; for dehydratase activity" evidence="12">
    <location>
        <position position="414"/>
    </location>
</feature>
<dbReference type="SUPFAM" id="SSF53335">
    <property type="entry name" value="S-adenosyl-L-methionine-dependent methyltransferases"/>
    <property type="match status" value="1"/>
</dbReference>
<dbReference type="Gene3D" id="1.10.287.1960">
    <property type="match status" value="1"/>
</dbReference>
<dbReference type="Pfam" id="PF00975">
    <property type="entry name" value="Thioesterase"/>
    <property type="match status" value="1"/>
</dbReference>
<dbReference type="GO" id="GO:0006633">
    <property type="term" value="P:fatty acid biosynthetic process"/>
    <property type="evidence" value="ECO:0007669"/>
    <property type="project" value="UniProtKB-KW"/>
</dbReference>
<dbReference type="Gene3D" id="1.10.1200.10">
    <property type="entry name" value="ACP-like"/>
    <property type="match status" value="1"/>
</dbReference>
<dbReference type="PROSITE" id="PS52019">
    <property type="entry name" value="PKS_MFAS_DH"/>
    <property type="match status" value="1"/>
</dbReference>
<dbReference type="EMBL" id="CACVKT020002165">
    <property type="protein sequence ID" value="CAC5375837.1"/>
    <property type="molecule type" value="Genomic_DNA"/>
</dbReference>
<keyword evidence="5 15" id="KW-0808">Transferase</keyword>
<feature type="domain" description="PKS/mFAS DH" evidence="14">
    <location>
        <begin position="223"/>
        <end position="509"/>
    </location>
</feature>
<dbReference type="Gene3D" id="3.90.180.10">
    <property type="entry name" value="Medium-chain alcohol dehydrogenases, catalytic domain"/>
    <property type="match status" value="1"/>
</dbReference>
<dbReference type="InterPro" id="IPR050091">
    <property type="entry name" value="PKS_NRPS_Biosynth_Enz"/>
</dbReference>
<evidence type="ECO:0000256" key="9">
    <source>
        <dbReference type="ARBA" id="ARBA00023098"/>
    </source>
</evidence>
<dbReference type="Pfam" id="PF00698">
    <property type="entry name" value="Acyl_transf_1"/>
    <property type="match status" value="1"/>
</dbReference>
<keyword evidence="9" id="KW-0443">Lipid metabolism</keyword>
<dbReference type="GO" id="GO:0031177">
    <property type="term" value="F:phosphopantetheine binding"/>
    <property type="evidence" value="ECO:0007669"/>
    <property type="project" value="InterPro"/>
</dbReference>
<keyword evidence="6" id="KW-0276">Fatty acid metabolism</keyword>
<evidence type="ECO:0000256" key="11">
    <source>
        <dbReference type="ARBA" id="ARBA00023268"/>
    </source>
</evidence>
<dbReference type="SMART" id="SM00829">
    <property type="entry name" value="PKS_ER"/>
    <property type="match status" value="1"/>
</dbReference>
<accession>A0A6J8AYL0</accession>
<dbReference type="Gene3D" id="3.10.129.110">
    <property type="entry name" value="Polyketide synthase dehydratase"/>
    <property type="match status" value="1"/>
</dbReference>
<dbReference type="Pfam" id="PF21149">
    <property type="entry name" value="FAS_pseudo-KR"/>
    <property type="match status" value="1"/>
</dbReference>
<feature type="domain" description="Carrier" evidence="13">
    <location>
        <begin position="1487"/>
        <end position="1564"/>
    </location>
</feature>
<dbReference type="InterPro" id="IPR001031">
    <property type="entry name" value="Thioesterase"/>
</dbReference>
<evidence type="ECO:0000256" key="2">
    <source>
        <dbReference type="ARBA" id="ARBA00022450"/>
    </source>
</evidence>
<dbReference type="InterPro" id="IPR049900">
    <property type="entry name" value="PKS_mFAS_DH"/>
</dbReference>
<dbReference type="InterPro" id="IPR020806">
    <property type="entry name" value="PKS_PP-bd"/>
</dbReference>
<dbReference type="Pfam" id="PF21089">
    <property type="entry name" value="PKS_DH_N"/>
    <property type="match status" value="1"/>
</dbReference>
<dbReference type="InterPro" id="IPR029063">
    <property type="entry name" value="SAM-dependent_MTases_sf"/>
</dbReference>
<evidence type="ECO:0000256" key="3">
    <source>
        <dbReference type="ARBA" id="ARBA00022516"/>
    </source>
</evidence>
<sequence length="1841" mass="206585">MAAVGMTWEEAKKKCPEGVIPACHNAKGTVTISGPLEKVSKFVKELKEQQIFAKEVNSAGVAFHSSIMHKVAPRLKEEMSKILKPKPRTSKWISSSIPEAKWNTDLAKMSSADYLVNNLVSPVLFQEALKHIPSNAIVMEIAPHGLLQAVLKRSLDSSCSMASLMKREHPCNPDFFFSNLGKCYIQGVDFNPLGIFPPIEHPVPRGTPMIAPAIKWDHAKSWHVPENNQFLSGSSDRQAESRFEIDASKNTKDKFLVGHKIDGRVLFPAAGYIVLAWRALAKFHGKIFNRMPVILENIKIHRATLIPSKGSLNFEVNLIPDLREFEICEGDGLVASGTIYSPSEPICSYSRDGVMPPTSPRKKKEIEMLPSDIYKELRLRGYEYEGDFRGIFKAVNRGNIGDLLWSNNWITFLDTMMQMNLLTRPGSDLILPTGIKSMKIDPETHVSSMKWNDPLTIPVFLDKYSDTSTAGSVEMYGLQLTSAPRKQNQKPVTLEESVFIPHIEVGGKDLSPEDLKEYCSKCSSIAANGILRMMGMEGLDFPNFNMLKQVSKSLKPVRFIENVERFWKLPNNGLFIVLNKLFSMSADNFVQNIKRVLEAYKSGLVIDRLLSNLIQSRSLKPCLDLVIENSTVSTMKVLELESQADSITKLVLDHLNSQPMSFIDYTKATLEESDNKTSGIKQMLWDVDENPPENLRRMRLVIAHNFLHRQSNVQKSLKNISKVLDDDGFLLVHEITHNAHLHLAVLGLLTELPVLSEIRSVACYCNEEKWLELFEKENFQVVSQKSDGLLNTIFLLRKKLPNALQSQTVLNIDLDITKSVEDLKKKLLEVAEKPKGDNLWLLANENSNGVVGMVNCLRKEPGGEKIRCILNTSDSDRPLSEGLVKHDMVMNVWRDGSWGSFRHLPISPAQILEKKSHGFIDIARKGDLSSLYWRDQIKQTCSLKSDVACKMHYVSLGIKDLMFTMGRIPADQKFHLGTEFSGVTDKGRRVMGVIDGQALATDAIVSKECLFDIPEEWSLSEAATVPSAFGLAYYALTMKGEISKGSSILITNASSSLGQAAVSITAFMGCQIFALVSTLECQQYLKLRYPSLQNIHIIDKSEQFEGEILRQTKGKGVDTVFTSTSGNLHQLVLSALKDGGKYLDLSSDFSNNLIDKDILHENITYYHIRTDHFMPEELTSIKELVCQGIKDKVVHPLDFSYYKHTEIQKAFQQIQDPNNLKSVLIQIREDNSEDIKILTEPKLCSPDKSYILVGGLGGFGLELAEWLVNEGATKLILTSRSGITTGYQERKLRLLRERNINLMVSSRNVTTEEGCRKLMKETGDVGPIGGVFNLAMVLEDGLFENQTPENFRKVCEPKVDGTMNLDRVTRDCCMNSLDWFVVFSSITSGRGNVGQTNYGYANSAMERLCEQRKKDGLPGLAIQWGAIGDVGVVIDKMGGNDTNVGGTLPQRMSSCLSTLRKLMTQSYAVASSFVLAEKTIETGQDEQERKLTPFDAAMKVIGITDTENVNSSTHLIDLGLDSLMTTEIRQVMERQFGITLKVDEIRNLTIKQLREYSKDKETKQQKVEQEEEVKHHGITVDILIPVEEIVPIKIVENDPEPVFIVNMLPESIEIFKPLTEDEHHSFYVIQCTDDSPLYSIQALAGHFLQEIDLLHQDKPVHLVGYSIGARLCLEMAFQKPDSPTNPGVKSLTLIESPLPLIEKKLKSIEPALDRKREILMSLLHVLKLDKDIELPIKSSHEMVEKVCTIIAQNSNGQVQTQDIVRAVQSFSQRMKIIICYMPDRMYDGRTVIVTPEDMTDSQAQKYFKQNILHVPLGIQDETFTDQTVSAIKIVLHNNISH</sequence>
<dbReference type="PANTHER" id="PTHR43775:SF7">
    <property type="entry name" value="FATTY ACID SYNTHASE"/>
    <property type="match status" value="1"/>
</dbReference>
<dbReference type="InterPro" id="IPR009081">
    <property type="entry name" value="PP-bd_ACP"/>
</dbReference>
<evidence type="ECO:0000256" key="1">
    <source>
        <dbReference type="ARBA" id="ARBA00012480"/>
    </source>
</evidence>
<dbReference type="EC" id="3.1.2.14" evidence="1"/>
<dbReference type="SUPFAM" id="SSF55048">
    <property type="entry name" value="Probable ACP-binding domain of malonyl-CoA ACP transacylase"/>
    <property type="match status" value="1"/>
</dbReference>
<dbReference type="CDD" id="cd05195">
    <property type="entry name" value="enoyl_red"/>
    <property type="match status" value="1"/>
</dbReference>
<evidence type="ECO:0000259" key="13">
    <source>
        <dbReference type="PROSITE" id="PS50075"/>
    </source>
</evidence>
<dbReference type="SUPFAM" id="SSF50129">
    <property type="entry name" value="GroES-like"/>
    <property type="match status" value="1"/>
</dbReference>
<dbReference type="SMART" id="SM00823">
    <property type="entry name" value="PKS_PP"/>
    <property type="match status" value="1"/>
</dbReference>
<dbReference type="Gene3D" id="3.40.50.720">
    <property type="entry name" value="NAD(P)-binding Rossmann-like Domain"/>
    <property type="match status" value="1"/>
</dbReference>
<reference evidence="15 16" key="1">
    <citation type="submission" date="2020-06" db="EMBL/GenBank/DDBJ databases">
        <authorList>
            <person name="Li R."/>
            <person name="Bekaert M."/>
        </authorList>
    </citation>
    <scope>NUCLEOTIDE SEQUENCE [LARGE SCALE GENOMIC DNA]</scope>
    <source>
        <strain evidence="16">wild</strain>
    </source>
</reference>
<dbReference type="PROSITE" id="PS50075">
    <property type="entry name" value="CARRIER"/>
    <property type="match status" value="1"/>
</dbReference>
<dbReference type="InterPro" id="IPR016036">
    <property type="entry name" value="Malonyl_transacylase_ACP-bd"/>
</dbReference>
<keyword evidence="10" id="KW-0275">Fatty acid biosynthesis</keyword>
<gene>
    <name evidence="15" type="ORF">MCOR_12699</name>
</gene>
<feature type="region of interest" description="N-terminal hotdog fold" evidence="12">
    <location>
        <begin position="223"/>
        <end position="348"/>
    </location>
</feature>
<keyword evidence="15" id="KW-0012">Acyltransferase</keyword>
<evidence type="ECO:0000259" key="14">
    <source>
        <dbReference type="PROSITE" id="PS52019"/>
    </source>
</evidence>
<dbReference type="SUPFAM" id="SSF52151">
    <property type="entry name" value="FabD/lysophospholipase-like"/>
    <property type="match status" value="1"/>
</dbReference>
<dbReference type="InterPro" id="IPR020843">
    <property type="entry name" value="ER"/>
</dbReference>
<evidence type="ECO:0000256" key="10">
    <source>
        <dbReference type="ARBA" id="ARBA00023160"/>
    </source>
</evidence>
<dbReference type="InterPro" id="IPR042104">
    <property type="entry name" value="PKS_dehydratase_sf"/>
</dbReference>
<dbReference type="PANTHER" id="PTHR43775">
    <property type="entry name" value="FATTY ACID SYNTHASE"/>
    <property type="match status" value="1"/>
</dbReference>
<dbReference type="InterPro" id="IPR016035">
    <property type="entry name" value="Acyl_Trfase/lysoPLipase"/>
</dbReference>
<keyword evidence="16" id="KW-1185">Reference proteome</keyword>
<evidence type="ECO:0000256" key="6">
    <source>
        <dbReference type="ARBA" id="ARBA00022832"/>
    </source>
</evidence>
<dbReference type="Gene3D" id="3.40.50.150">
    <property type="entry name" value="Vaccinia Virus protein VP39"/>
    <property type="match status" value="1"/>
</dbReference>
<name>A0A6J8AYL0_MYTCO</name>
<dbReference type="InterPro" id="IPR049391">
    <property type="entry name" value="FAS_pseudo-KR"/>
</dbReference>
<evidence type="ECO:0000313" key="16">
    <source>
        <dbReference type="Proteomes" id="UP000507470"/>
    </source>
</evidence>
<evidence type="ECO:0000256" key="5">
    <source>
        <dbReference type="ARBA" id="ARBA00022679"/>
    </source>
</evidence>
<dbReference type="OrthoDB" id="329835at2759"/>
<dbReference type="GO" id="GO:0016297">
    <property type="term" value="F:fatty acyl-[ACP] hydrolase activity"/>
    <property type="evidence" value="ECO:0007669"/>
    <property type="project" value="UniProtKB-EC"/>
</dbReference>
<dbReference type="SMART" id="SM00822">
    <property type="entry name" value="PKS_KR"/>
    <property type="match status" value="1"/>
</dbReference>
<keyword evidence="2" id="KW-0596">Phosphopantetheine</keyword>
<evidence type="ECO:0000256" key="4">
    <source>
        <dbReference type="ARBA" id="ARBA00022553"/>
    </source>
</evidence>
<dbReference type="SUPFAM" id="SSF51735">
    <property type="entry name" value="NAD(P)-binding Rossmann-fold domains"/>
    <property type="match status" value="2"/>
</dbReference>
<dbReference type="InterPro" id="IPR036736">
    <property type="entry name" value="ACP-like_sf"/>
</dbReference>
<evidence type="ECO:0000256" key="7">
    <source>
        <dbReference type="ARBA" id="ARBA00022857"/>
    </source>
</evidence>
<dbReference type="GO" id="GO:0004312">
    <property type="term" value="F:fatty acid synthase activity"/>
    <property type="evidence" value="ECO:0007669"/>
    <property type="project" value="TreeGrafter"/>
</dbReference>
<dbReference type="Proteomes" id="UP000507470">
    <property type="component" value="Unassembled WGS sequence"/>
</dbReference>
<dbReference type="InterPro" id="IPR049552">
    <property type="entry name" value="PKS_DH_N"/>
</dbReference>
<keyword evidence="8" id="KW-0560">Oxidoreductase</keyword>
<keyword evidence="4" id="KW-0597">Phosphoprotein</keyword>
<keyword evidence="11" id="KW-0511">Multifunctional enzyme</keyword>
<dbReference type="SUPFAM" id="SSF47336">
    <property type="entry name" value="ACP-like"/>
    <property type="match status" value="1"/>
</dbReference>
<dbReference type="InterPro" id="IPR057326">
    <property type="entry name" value="KR_dom"/>
</dbReference>
<keyword evidence="3" id="KW-0444">Lipid biosynthesis</keyword>
<dbReference type="Gene3D" id="3.30.70.3290">
    <property type="match status" value="1"/>
</dbReference>
<dbReference type="InterPro" id="IPR013968">
    <property type="entry name" value="PKS_KR"/>
</dbReference>
<dbReference type="InterPro" id="IPR029058">
    <property type="entry name" value="AB_hydrolase_fold"/>
</dbReference>
<evidence type="ECO:0000256" key="12">
    <source>
        <dbReference type="PROSITE-ProRule" id="PRU01363"/>
    </source>
</evidence>
<evidence type="ECO:0000313" key="15">
    <source>
        <dbReference type="EMBL" id="CAC5375837.1"/>
    </source>
</evidence>
<feature type="region of interest" description="C-terminal hotdog fold" evidence="12">
    <location>
        <begin position="365"/>
        <end position="509"/>
    </location>
</feature>